<dbReference type="EC" id="3.5.1.44" evidence="3"/>
<dbReference type="Gene3D" id="3.30.1330.200">
    <property type="match status" value="1"/>
</dbReference>
<reference evidence="4 5" key="1">
    <citation type="submission" date="2019-03" db="EMBL/GenBank/DDBJ databases">
        <title>Freshwater and sediment microbial communities from various areas in North America, analyzing microbe dynamics in response to fracking.</title>
        <authorList>
            <person name="Lamendella R."/>
        </authorList>
    </citation>
    <scope>NUCLEOTIDE SEQUENCE [LARGE SCALE GENOMIC DNA]</scope>
    <source>
        <strain evidence="4 5">74A</strain>
    </source>
</reference>
<name>A0A4V2RT59_9GAMM</name>
<dbReference type="EMBL" id="SLWF01000001">
    <property type="protein sequence ID" value="TCN90674.1"/>
    <property type="molecule type" value="Genomic_DNA"/>
</dbReference>
<evidence type="ECO:0000313" key="5">
    <source>
        <dbReference type="Proteomes" id="UP000294832"/>
    </source>
</evidence>
<gene>
    <name evidence="3" type="primary">cheD</name>
    <name evidence="4" type="ORF">EDC91_101144</name>
</gene>
<comment type="catalytic activity">
    <reaction evidence="3">
        <text>L-glutaminyl-[protein] + H2O = L-glutamyl-[protein] + NH4(+)</text>
        <dbReference type="Rhea" id="RHEA:16441"/>
        <dbReference type="Rhea" id="RHEA-COMP:10207"/>
        <dbReference type="Rhea" id="RHEA-COMP:10208"/>
        <dbReference type="ChEBI" id="CHEBI:15377"/>
        <dbReference type="ChEBI" id="CHEBI:28938"/>
        <dbReference type="ChEBI" id="CHEBI:29973"/>
        <dbReference type="ChEBI" id="CHEBI:30011"/>
        <dbReference type="EC" id="3.5.1.44"/>
    </reaction>
</comment>
<dbReference type="PANTHER" id="PTHR35147:SF3">
    <property type="entry name" value="CHEMORECEPTOR GLUTAMINE DEAMIDASE CHED 1-RELATED"/>
    <property type="match status" value="1"/>
</dbReference>
<comment type="similarity">
    <text evidence="3">Belongs to the CheD family.</text>
</comment>
<dbReference type="InterPro" id="IPR038592">
    <property type="entry name" value="CheD-like_sf"/>
</dbReference>
<comment type="caution">
    <text evidence="4">The sequence shown here is derived from an EMBL/GenBank/DDBJ whole genome shotgun (WGS) entry which is preliminary data.</text>
</comment>
<organism evidence="4 5">
    <name type="scientific">Shewanella fodinae</name>
    <dbReference type="NCBI Taxonomy" id="552357"/>
    <lineage>
        <taxon>Bacteria</taxon>
        <taxon>Pseudomonadati</taxon>
        <taxon>Pseudomonadota</taxon>
        <taxon>Gammaproteobacteria</taxon>
        <taxon>Alteromonadales</taxon>
        <taxon>Shewanellaceae</taxon>
        <taxon>Shewanella</taxon>
    </lineage>
</organism>
<evidence type="ECO:0000256" key="3">
    <source>
        <dbReference type="HAMAP-Rule" id="MF_01440"/>
    </source>
</evidence>
<evidence type="ECO:0000313" key="4">
    <source>
        <dbReference type="EMBL" id="TCN90674.1"/>
    </source>
</evidence>
<dbReference type="OrthoDB" id="9807202at2"/>
<accession>A0A4V2RT59</accession>
<dbReference type="PANTHER" id="PTHR35147">
    <property type="entry name" value="CHEMORECEPTOR GLUTAMINE DEAMIDASE CHED-RELATED"/>
    <property type="match status" value="1"/>
</dbReference>
<keyword evidence="2 3" id="KW-0378">Hydrolase</keyword>
<dbReference type="Pfam" id="PF03975">
    <property type="entry name" value="CheD"/>
    <property type="match status" value="1"/>
</dbReference>
<keyword evidence="5" id="KW-1185">Reference proteome</keyword>
<dbReference type="HAMAP" id="MF_01440">
    <property type="entry name" value="CheD"/>
    <property type="match status" value="1"/>
</dbReference>
<dbReference type="InterPro" id="IPR011324">
    <property type="entry name" value="Cytotoxic_necrot_fac-like_cat"/>
</dbReference>
<dbReference type="RefSeq" id="WP_133037408.1">
    <property type="nucleotide sequence ID" value="NZ_SLWF01000001.1"/>
</dbReference>
<dbReference type="InterPro" id="IPR005659">
    <property type="entry name" value="Chemorcpt_Glu_NH3ase_CheD"/>
</dbReference>
<dbReference type="CDD" id="cd16352">
    <property type="entry name" value="CheD"/>
    <property type="match status" value="1"/>
</dbReference>
<sequence>MTVALPPCRTRKLLLNPGELLFSHEPVQMHTLLGSCVAITLWHPRRKLGGMCHYLLPDRQSFHRSERHPHGYFGSDVFHFFLEHITKARLLPNEFEAKIFGGGNVVMLPEPHKSNLNVAEANILFAREQLREAGFKVKAEDVGGRRYRQVVFEMECGSVWVKYGHCS</sequence>
<keyword evidence="1 3" id="KW-0145">Chemotaxis</keyword>
<protein>
    <recommendedName>
        <fullName evidence="3">Probable chemoreceptor glutamine deamidase CheD</fullName>
        <ecNumber evidence="3">3.5.1.44</ecNumber>
    </recommendedName>
</protein>
<dbReference type="GO" id="GO:0050568">
    <property type="term" value="F:protein-glutamine glutaminase activity"/>
    <property type="evidence" value="ECO:0007669"/>
    <property type="project" value="UniProtKB-UniRule"/>
</dbReference>
<proteinExistence type="inferred from homology"/>
<evidence type="ECO:0000256" key="2">
    <source>
        <dbReference type="ARBA" id="ARBA00022801"/>
    </source>
</evidence>
<dbReference type="AlphaFoldDB" id="A0A4V2RT59"/>
<dbReference type="SUPFAM" id="SSF64438">
    <property type="entry name" value="CNF1/YfiH-like putative cysteine hydrolases"/>
    <property type="match status" value="1"/>
</dbReference>
<dbReference type="GO" id="GO:0006935">
    <property type="term" value="P:chemotaxis"/>
    <property type="evidence" value="ECO:0007669"/>
    <property type="project" value="UniProtKB-UniRule"/>
</dbReference>
<dbReference type="Proteomes" id="UP000294832">
    <property type="component" value="Unassembled WGS sequence"/>
</dbReference>
<evidence type="ECO:0000256" key="1">
    <source>
        <dbReference type="ARBA" id="ARBA00022500"/>
    </source>
</evidence>
<comment type="function">
    <text evidence="3">Probably deamidates glutamine residues to glutamate on methyl-accepting chemotaxis receptors (MCPs), playing an important role in chemotaxis.</text>
</comment>